<organism evidence="2 3">
    <name type="scientific">Pedobacter ginsenosidimutans</name>
    <dbReference type="NCBI Taxonomy" id="687842"/>
    <lineage>
        <taxon>Bacteria</taxon>
        <taxon>Pseudomonadati</taxon>
        <taxon>Bacteroidota</taxon>
        <taxon>Sphingobacteriia</taxon>
        <taxon>Sphingobacteriales</taxon>
        <taxon>Sphingobacteriaceae</taxon>
        <taxon>Pedobacter</taxon>
    </lineage>
</organism>
<dbReference type="PANTHER" id="PTHR43162:SF1">
    <property type="entry name" value="PRESTALK A DIFFERENTIATION PROTEIN A"/>
    <property type="match status" value="1"/>
</dbReference>
<dbReference type="InterPro" id="IPR036291">
    <property type="entry name" value="NAD(P)-bd_dom_sf"/>
</dbReference>
<proteinExistence type="predicted"/>
<keyword evidence="3" id="KW-1185">Reference proteome</keyword>
<dbReference type="STRING" id="687842.ASU31_22975"/>
<evidence type="ECO:0000313" key="2">
    <source>
        <dbReference type="EMBL" id="KRT13741.1"/>
    </source>
</evidence>
<reference evidence="2 3" key="1">
    <citation type="submission" date="2015-11" db="EMBL/GenBank/DDBJ databases">
        <title>Sequence of Pedobacter ginsenosidimutans.</title>
        <authorList>
            <person name="Carson E."/>
            <person name="Keyser V."/>
            <person name="Newman J."/>
            <person name="Miller J."/>
        </authorList>
    </citation>
    <scope>NUCLEOTIDE SEQUENCE [LARGE SCALE GENOMIC DNA]</scope>
    <source>
        <strain evidence="2 3">KACC 14530</strain>
    </source>
</reference>
<dbReference type="EMBL" id="LMZQ01000033">
    <property type="protein sequence ID" value="KRT13741.1"/>
    <property type="molecule type" value="Genomic_DNA"/>
</dbReference>
<dbReference type="AlphaFoldDB" id="A0A0T5VIT9"/>
<protein>
    <recommendedName>
        <fullName evidence="1">NmrA-like domain-containing protein</fullName>
    </recommendedName>
</protein>
<dbReference type="Gene3D" id="3.40.50.720">
    <property type="entry name" value="NAD(P)-binding Rossmann-like Domain"/>
    <property type="match status" value="1"/>
</dbReference>
<dbReference type="Proteomes" id="UP000051950">
    <property type="component" value="Unassembled WGS sequence"/>
</dbReference>
<dbReference type="OrthoDB" id="112777at2"/>
<evidence type="ECO:0000313" key="3">
    <source>
        <dbReference type="Proteomes" id="UP000051950"/>
    </source>
</evidence>
<dbReference type="InterPro" id="IPR008030">
    <property type="entry name" value="NmrA-like"/>
</dbReference>
<accession>A0A0T5VIT9</accession>
<gene>
    <name evidence="2" type="ORF">ASU31_22975</name>
</gene>
<feature type="domain" description="NmrA-like" evidence="1">
    <location>
        <begin position="4"/>
        <end position="252"/>
    </location>
</feature>
<evidence type="ECO:0000259" key="1">
    <source>
        <dbReference type="Pfam" id="PF05368"/>
    </source>
</evidence>
<dbReference type="Pfam" id="PF05368">
    <property type="entry name" value="NmrA"/>
    <property type="match status" value="1"/>
</dbReference>
<dbReference type="SUPFAM" id="SSF51735">
    <property type="entry name" value="NAD(P)-binding Rossmann-fold domains"/>
    <property type="match status" value="1"/>
</dbReference>
<dbReference type="PANTHER" id="PTHR43162">
    <property type="match status" value="1"/>
</dbReference>
<dbReference type="RefSeq" id="WP_057934587.1">
    <property type="nucleotide sequence ID" value="NZ_LMZQ01000033.1"/>
</dbReference>
<dbReference type="Gene3D" id="3.90.25.10">
    <property type="entry name" value="UDP-galactose 4-epimerase, domain 1"/>
    <property type="match status" value="1"/>
</dbReference>
<name>A0A0T5VIT9_9SPHI</name>
<comment type="caution">
    <text evidence="2">The sequence shown here is derived from an EMBL/GenBank/DDBJ whole genome shotgun (WGS) entry which is preliminary data.</text>
</comment>
<sequence length="283" mass="30088">MNIISGGTGQIGSALANALLKSGEAVTIISRSSKSAADWQAKGAKFAVADIYDTEGLNGIFKKGKNIFVLNPPADPLTDTDLQERKTVTSLVEALKGTQAEKIVVASTLGAQPGSRIGDLNTLYALEQGIGALGYPYQIIRSAYYMSNWASSLPIIKETGELISFFPKALKIPMVAPHDIGELAAKFMTAKNGPELNAIVGPERYSPQDVADGFSSALGKKISVKVIPKQKWTDAFKSMGFSDEAAVSYAAMTEIAANDIKVPKNAVKGKITLQQYIDDLVKG</sequence>
<dbReference type="InterPro" id="IPR051604">
    <property type="entry name" value="Ergot_Alk_Oxidoreductase"/>
</dbReference>